<feature type="transmembrane region" description="Helical" evidence="6">
    <location>
        <begin position="215"/>
        <end position="234"/>
    </location>
</feature>
<evidence type="ECO:0000256" key="2">
    <source>
        <dbReference type="ARBA" id="ARBA00022475"/>
    </source>
</evidence>
<feature type="transmembrane region" description="Helical" evidence="6">
    <location>
        <begin position="387"/>
        <end position="412"/>
    </location>
</feature>
<sequence length="500" mass="54811">MIKQENFMKKEVIKPPLLVSEVYAVETMPSILGTYDLTATYLMIVFYITNATTAVTGGVSAFTYWLLGGITFFLPSVIVTAQLGVMLPYEGSLYNWTHKAFGGFWSFFSAFCAWFPAILVMISAGDVIVSFLQGLNKDWLTSPIQQGAVIAVVLLFSGMIATQRFRVVQNIINVVIVLTFCAVALIGLASISWLIQGHASATSFSHLADWSINWQPGTGNVNVFGLVTLAYLGVEGPLNMAGELKDRQAIRKHLVWGTILVFAGYFIATFALLAVMGPEQASATPFSLISTVDKGLGKVAGNIAAICLMSFFLMSIAVYSYTYSRLPFVAAIDQRLPAFMGKLNKHRIPSRAIWLQTIFAVVVTFLVFIGVPLIANTADTTTIVYNVLLASSTLVWAFSTLFLFVDVAIFYFRDKAGFRHHQIFPLPLLGICCVLGSLSCILAIIDSLFYSWIVNLLDNLHWLYAIGGVTFVCIIIATIGSMLASSEALWEGMINRETKV</sequence>
<evidence type="ECO:0000256" key="1">
    <source>
        <dbReference type="ARBA" id="ARBA00004651"/>
    </source>
</evidence>
<accession>A0A4P6K621</accession>
<name>A0A4P6K621_KTERU</name>
<keyword evidence="8" id="KW-1185">Reference proteome</keyword>
<dbReference type="Proteomes" id="UP000290365">
    <property type="component" value="Chromosome"/>
</dbReference>
<feature type="transmembrane region" description="Helical" evidence="6">
    <location>
        <begin position="174"/>
        <end position="195"/>
    </location>
</feature>
<dbReference type="GO" id="GO:0005886">
    <property type="term" value="C:plasma membrane"/>
    <property type="evidence" value="ECO:0007669"/>
    <property type="project" value="UniProtKB-SubCell"/>
</dbReference>
<feature type="transmembrane region" description="Helical" evidence="6">
    <location>
        <begin position="424"/>
        <end position="450"/>
    </location>
</feature>
<dbReference type="OrthoDB" id="3181223at2"/>
<comment type="subcellular location">
    <subcellularLocation>
        <location evidence="1">Cell membrane</location>
        <topology evidence="1">Multi-pass membrane protein</topology>
    </subcellularLocation>
</comment>
<evidence type="ECO:0000256" key="4">
    <source>
        <dbReference type="ARBA" id="ARBA00022989"/>
    </source>
</evidence>
<evidence type="ECO:0000256" key="3">
    <source>
        <dbReference type="ARBA" id="ARBA00022692"/>
    </source>
</evidence>
<dbReference type="Gene3D" id="1.20.1740.10">
    <property type="entry name" value="Amino acid/polyamine transporter I"/>
    <property type="match status" value="1"/>
</dbReference>
<feature type="transmembrane region" description="Helical" evidence="6">
    <location>
        <begin position="254"/>
        <end position="276"/>
    </location>
</feature>
<feature type="transmembrane region" description="Helical" evidence="6">
    <location>
        <begin position="144"/>
        <end position="162"/>
    </location>
</feature>
<gene>
    <name evidence="7" type="ORF">EPA93_46460</name>
</gene>
<dbReference type="KEGG" id="kbs:EPA93_46460"/>
<dbReference type="InterPro" id="IPR002293">
    <property type="entry name" value="AA/rel_permease1"/>
</dbReference>
<evidence type="ECO:0000313" key="7">
    <source>
        <dbReference type="EMBL" id="QBD83016.1"/>
    </source>
</evidence>
<dbReference type="AlphaFoldDB" id="A0A4P6K621"/>
<reference evidence="7 8" key="1">
    <citation type="submission" date="2019-01" db="EMBL/GenBank/DDBJ databases">
        <title>Ktedonosporobacter rubrisoli SCAWS-G2.</title>
        <authorList>
            <person name="Huang Y."/>
            <person name="Yan B."/>
        </authorList>
    </citation>
    <scope>NUCLEOTIDE SEQUENCE [LARGE SCALE GENOMIC DNA]</scope>
    <source>
        <strain evidence="7 8">SCAWS-G2</strain>
    </source>
</reference>
<dbReference type="GO" id="GO:0022857">
    <property type="term" value="F:transmembrane transporter activity"/>
    <property type="evidence" value="ECO:0007669"/>
    <property type="project" value="InterPro"/>
</dbReference>
<evidence type="ECO:0000256" key="5">
    <source>
        <dbReference type="ARBA" id="ARBA00023136"/>
    </source>
</evidence>
<feature type="transmembrane region" description="Helical" evidence="6">
    <location>
        <begin position="352"/>
        <end position="375"/>
    </location>
</feature>
<feature type="transmembrane region" description="Helical" evidence="6">
    <location>
        <begin position="65"/>
        <end position="89"/>
    </location>
</feature>
<dbReference type="PIRSF" id="PIRSF006060">
    <property type="entry name" value="AA_transporter"/>
    <property type="match status" value="1"/>
</dbReference>
<dbReference type="PANTHER" id="PTHR42770:SF7">
    <property type="entry name" value="MEMBRANE PROTEIN"/>
    <property type="match status" value="1"/>
</dbReference>
<evidence type="ECO:0000313" key="8">
    <source>
        <dbReference type="Proteomes" id="UP000290365"/>
    </source>
</evidence>
<dbReference type="PANTHER" id="PTHR42770">
    <property type="entry name" value="AMINO ACID TRANSPORTER-RELATED"/>
    <property type="match status" value="1"/>
</dbReference>
<keyword evidence="4 6" id="KW-1133">Transmembrane helix</keyword>
<feature type="transmembrane region" description="Helical" evidence="6">
    <location>
        <begin position="101"/>
        <end position="124"/>
    </location>
</feature>
<feature type="transmembrane region" description="Helical" evidence="6">
    <location>
        <begin position="296"/>
        <end position="319"/>
    </location>
</feature>
<keyword evidence="3 6" id="KW-0812">Transmembrane</keyword>
<keyword evidence="5 6" id="KW-0472">Membrane</keyword>
<proteinExistence type="predicted"/>
<organism evidence="7 8">
    <name type="scientific">Ktedonosporobacter rubrisoli</name>
    <dbReference type="NCBI Taxonomy" id="2509675"/>
    <lineage>
        <taxon>Bacteria</taxon>
        <taxon>Bacillati</taxon>
        <taxon>Chloroflexota</taxon>
        <taxon>Ktedonobacteria</taxon>
        <taxon>Ktedonobacterales</taxon>
        <taxon>Ktedonosporobacteraceae</taxon>
        <taxon>Ktedonosporobacter</taxon>
    </lineage>
</organism>
<feature type="transmembrane region" description="Helical" evidence="6">
    <location>
        <begin position="462"/>
        <end position="484"/>
    </location>
</feature>
<protein>
    <submittedName>
        <fullName evidence="7">APC family permease</fullName>
    </submittedName>
</protein>
<dbReference type="InterPro" id="IPR050367">
    <property type="entry name" value="APC_superfamily"/>
</dbReference>
<dbReference type="Pfam" id="PF13520">
    <property type="entry name" value="AA_permease_2"/>
    <property type="match status" value="1"/>
</dbReference>
<keyword evidence="2" id="KW-1003">Cell membrane</keyword>
<feature type="transmembrane region" description="Helical" evidence="6">
    <location>
        <begin position="38"/>
        <end position="59"/>
    </location>
</feature>
<evidence type="ECO:0000256" key="6">
    <source>
        <dbReference type="SAM" id="Phobius"/>
    </source>
</evidence>
<dbReference type="EMBL" id="CP035758">
    <property type="protein sequence ID" value="QBD83016.1"/>
    <property type="molecule type" value="Genomic_DNA"/>
</dbReference>